<dbReference type="Proteomes" id="UP000197535">
    <property type="component" value="Unassembled WGS sequence"/>
</dbReference>
<gene>
    <name evidence="4" type="ORF">AYR66_09990</name>
</gene>
<feature type="compositionally biased region" description="Basic residues" evidence="2">
    <location>
        <begin position="205"/>
        <end position="216"/>
    </location>
</feature>
<proteinExistence type="predicted"/>
<name>A0A254TAY2_9BURK</name>
<protein>
    <recommendedName>
        <fullName evidence="3">Ku domain-containing protein</fullName>
    </recommendedName>
</protein>
<dbReference type="AlphaFoldDB" id="A0A254TAY2"/>
<feature type="compositionally biased region" description="Basic and acidic residues" evidence="2">
    <location>
        <begin position="195"/>
        <end position="204"/>
    </location>
</feature>
<accession>A0A254TAY2</accession>
<organism evidence="4 5">
    <name type="scientific">Noviherbaspirillum denitrificans</name>
    <dbReference type="NCBI Taxonomy" id="1968433"/>
    <lineage>
        <taxon>Bacteria</taxon>
        <taxon>Pseudomonadati</taxon>
        <taxon>Pseudomonadota</taxon>
        <taxon>Betaproteobacteria</taxon>
        <taxon>Burkholderiales</taxon>
        <taxon>Oxalobacteraceae</taxon>
        <taxon>Noviherbaspirillum</taxon>
    </lineage>
</organism>
<evidence type="ECO:0000313" key="4">
    <source>
        <dbReference type="EMBL" id="OWW19784.1"/>
    </source>
</evidence>
<dbReference type="PANTHER" id="PTHR41251:SF1">
    <property type="entry name" value="NON-HOMOLOGOUS END JOINING PROTEIN KU"/>
    <property type="match status" value="1"/>
</dbReference>
<dbReference type="InterPro" id="IPR009187">
    <property type="entry name" value="Prok_Ku"/>
</dbReference>
<dbReference type="SMART" id="SM00559">
    <property type="entry name" value="Ku78"/>
    <property type="match status" value="1"/>
</dbReference>
<dbReference type="EMBL" id="LSTO01000001">
    <property type="protein sequence ID" value="OWW19784.1"/>
    <property type="molecule type" value="Genomic_DNA"/>
</dbReference>
<keyword evidence="5" id="KW-1185">Reference proteome</keyword>
<reference evidence="4 5" key="1">
    <citation type="submission" date="2016-02" db="EMBL/GenBank/DDBJ databases">
        <authorList>
            <person name="Wen L."/>
            <person name="He K."/>
            <person name="Yang H."/>
        </authorList>
    </citation>
    <scope>NUCLEOTIDE SEQUENCE [LARGE SCALE GENOMIC DNA]</scope>
    <source>
        <strain evidence="4 5">TSA40</strain>
    </source>
</reference>
<comment type="caution">
    <text evidence="4">The sequence shown here is derived from an EMBL/GenBank/DDBJ whole genome shotgun (WGS) entry which is preliminary data.</text>
</comment>
<evidence type="ECO:0000313" key="5">
    <source>
        <dbReference type="Proteomes" id="UP000197535"/>
    </source>
</evidence>
<dbReference type="InterPro" id="IPR016194">
    <property type="entry name" value="SPOC-like_C_dom_sf"/>
</dbReference>
<sequence length="216" mass="24628">MNEERRFVNFPDKELYQPPRPTHAVDILAFVEAREIPPDCFGTPYTLAPAPGGERIYALLHETLRRSGQIGIAYVVIQARQHLAAVVPQDQCLVLNTLHWSHERGSCNAMQPEEDTPCHEYARQLALLAPPIHAGDHRNPFQPARKALEENNMKAKKSECIIVEELEGLLDEDELIDDDYLASILSRRGHPADAHALRRAQAPERHRRIGVRRKRY</sequence>
<feature type="domain" description="Ku" evidence="3">
    <location>
        <begin position="4"/>
        <end position="115"/>
    </location>
</feature>
<keyword evidence="1" id="KW-0238">DNA-binding</keyword>
<evidence type="ECO:0000256" key="1">
    <source>
        <dbReference type="ARBA" id="ARBA00023125"/>
    </source>
</evidence>
<evidence type="ECO:0000256" key="2">
    <source>
        <dbReference type="SAM" id="MobiDB-lite"/>
    </source>
</evidence>
<evidence type="ECO:0000259" key="3">
    <source>
        <dbReference type="SMART" id="SM00559"/>
    </source>
</evidence>
<dbReference type="SUPFAM" id="SSF100939">
    <property type="entry name" value="SPOC domain-like"/>
    <property type="match status" value="1"/>
</dbReference>
<feature type="region of interest" description="Disordered" evidence="2">
    <location>
        <begin position="195"/>
        <end position="216"/>
    </location>
</feature>
<dbReference type="GO" id="GO:0003690">
    <property type="term" value="F:double-stranded DNA binding"/>
    <property type="evidence" value="ECO:0007669"/>
    <property type="project" value="TreeGrafter"/>
</dbReference>
<dbReference type="Pfam" id="PF02735">
    <property type="entry name" value="Ku"/>
    <property type="match status" value="1"/>
</dbReference>
<dbReference type="InterPro" id="IPR006164">
    <property type="entry name" value="DNA_bd_Ku70/Ku80"/>
</dbReference>
<dbReference type="PANTHER" id="PTHR41251">
    <property type="entry name" value="NON-HOMOLOGOUS END JOINING PROTEIN KU"/>
    <property type="match status" value="1"/>
</dbReference>
<dbReference type="GO" id="GO:0006303">
    <property type="term" value="P:double-strand break repair via nonhomologous end joining"/>
    <property type="evidence" value="ECO:0007669"/>
    <property type="project" value="InterPro"/>
</dbReference>